<comment type="subcellular location">
    <subcellularLocation>
        <location evidence="1">Cell membrane</location>
        <topology evidence="1">Multi-pass membrane protein</topology>
    </subcellularLocation>
</comment>
<feature type="transmembrane region" description="Helical" evidence="7">
    <location>
        <begin position="106"/>
        <end position="124"/>
    </location>
</feature>
<reference evidence="10" key="1">
    <citation type="submission" date="2021-02" db="EMBL/GenBank/DDBJ databases">
        <title>Leucobacter sp. CX169.</title>
        <authorList>
            <person name="Cheng Y."/>
        </authorList>
    </citation>
    <scope>NUCLEOTIDE SEQUENCE [LARGE SCALE GENOMIC DNA]</scope>
    <source>
        <strain evidence="10">JY899</strain>
    </source>
</reference>
<organism evidence="9 10">
    <name type="scientific">Flaviflexus equikiangi</name>
    <dbReference type="NCBI Taxonomy" id="2758573"/>
    <lineage>
        <taxon>Bacteria</taxon>
        <taxon>Bacillati</taxon>
        <taxon>Actinomycetota</taxon>
        <taxon>Actinomycetes</taxon>
        <taxon>Actinomycetales</taxon>
        <taxon>Actinomycetaceae</taxon>
        <taxon>Flaviflexus</taxon>
    </lineage>
</organism>
<evidence type="ECO:0000256" key="7">
    <source>
        <dbReference type="SAM" id="Phobius"/>
    </source>
</evidence>
<keyword evidence="3" id="KW-0808">Transferase</keyword>
<keyword evidence="6 7" id="KW-0472">Membrane</keyword>
<feature type="transmembrane region" description="Helical" evidence="7">
    <location>
        <begin position="232"/>
        <end position="253"/>
    </location>
</feature>
<dbReference type="InterPro" id="IPR036291">
    <property type="entry name" value="NAD(P)-bd_dom_sf"/>
</dbReference>
<comment type="caution">
    <text evidence="9">The sequence shown here is derived from an EMBL/GenBank/DDBJ whole genome shotgun (WGS) entry which is preliminary data.</text>
</comment>
<feature type="domain" description="NAD-dependent epimerase/dehydratase" evidence="8">
    <location>
        <begin position="285"/>
        <end position="477"/>
    </location>
</feature>
<evidence type="ECO:0000256" key="6">
    <source>
        <dbReference type="ARBA" id="ARBA00023136"/>
    </source>
</evidence>
<dbReference type="Gene3D" id="3.40.50.720">
    <property type="entry name" value="NAD(P)-binding Rossmann-like Domain"/>
    <property type="match status" value="1"/>
</dbReference>
<evidence type="ECO:0000256" key="3">
    <source>
        <dbReference type="ARBA" id="ARBA00022679"/>
    </source>
</evidence>
<dbReference type="EMBL" id="JAFFJS010000003">
    <property type="protein sequence ID" value="MBM9433403.1"/>
    <property type="molecule type" value="Genomic_DNA"/>
</dbReference>
<keyword evidence="2" id="KW-1003">Cell membrane</keyword>
<dbReference type="SUPFAM" id="SSF51735">
    <property type="entry name" value="NAD(P)-binding Rossmann-fold domains"/>
    <property type="match status" value="1"/>
</dbReference>
<evidence type="ECO:0000256" key="5">
    <source>
        <dbReference type="ARBA" id="ARBA00022989"/>
    </source>
</evidence>
<dbReference type="PANTHER" id="PTHR22926:SF3">
    <property type="entry name" value="UNDECAPRENYL-PHOSPHATE ALPHA-N-ACETYLGLUCOSAMINYL 1-PHOSPHATE TRANSFERASE"/>
    <property type="match status" value="1"/>
</dbReference>
<protein>
    <submittedName>
        <fullName evidence="9">NAD-dependent epimerase/dehydratase family protein</fullName>
    </submittedName>
</protein>
<accession>A0ABS2TFH7</accession>
<feature type="transmembrane region" description="Helical" evidence="7">
    <location>
        <begin position="83"/>
        <end position="100"/>
    </location>
</feature>
<proteinExistence type="predicted"/>
<feature type="transmembrane region" description="Helical" evidence="7">
    <location>
        <begin position="205"/>
        <end position="226"/>
    </location>
</feature>
<feature type="transmembrane region" description="Helical" evidence="7">
    <location>
        <begin position="53"/>
        <end position="71"/>
    </location>
</feature>
<feature type="transmembrane region" description="Helical" evidence="7">
    <location>
        <begin position="136"/>
        <end position="155"/>
    </location>
</feature>
<sequence length="598" mass="64362">MDQDFLAIFLVSLSIGVLGFAEDLRGLPVITRALVQVGVGAGFTIYLQPDPEFFLLVVPFCAVAFAANVNFTNFMDGINGISSLYGFVAGLSFGVIGILYDVAAVGLGGFLTAAVFLPFLPWNLSRKRMFLGDVGSYLLGGLLGAITIVAIFSGVDPLAALSPLAIYWSDAVSVIIRRVLRGEAVFEAHRSHTYQRLTAAGESHLLIATVVAILTLASSTIGIGVARSEIPSALGFGLILAVSMSYLLLPRLLRSKQNLTKLKIPEASEPTSIDNASGQLPRIWAVYGASGFVGSALVEYLRTLDVVVRELRASRLQLDPGIDEPGAIVQLALSSDVLPSMLEELRDVDVVVNAAGLATPGCEDSEDLYGANSLLPVVIAEAAKLSNVRRFIHLSSAAVQGNSPIIDETARHRPFSPYSRSKARGEQALLIYRRELSESDHPLSISIVRATSVQGSGRPTTESLRRIASSWVASVASPGDQPSIVSSVAGLVQYVERVSIYNGQVPPIVLQPWEGMTTTEVLEYAGSRRPRKLPRWFCVICIRASHIAGIFLPGVRAASRRLEVMWFGQRQVVDGFLHPTIPNSEDLKATLIQQWVAK</sequence>
<dbReference type="Proteomes" id="UP000705983">
    <property type="component" value="Unassembled WGS sequence"/>
</dbReference>
<evidence type="ECO:0000313" key="10">
    <source>
        <dbReference type="Proteomes" id="UP000705983"/>
    </source>
</evidence>
<dbReference type="InterPro" id="IPR001509">
    <property type="entry name" value="Epimerase_deHydtase"/>
</dbReference>
<evidence type="ECO:0000256" key="1">
    <source>
        <dbReference type="ARBA" id="ARBA00004651"/>
    </source>
</evidence>
<feature type="transmembrane region" description="Helical" evidence="7">
    <location>
        <begin position="6"/>
        <end position="22"/>
    </location>
</feature>
<keyword evidence="4 7" id="KW-0812">Transmembrane</keyword>
<gene>
    <name evidence="9" type="ORF">JVW63_06810</name>
</gene>
<evidence type="ECO:0000256" key="2">
    <source>
        <dbReference type="ARBA" id="ARBA00022475"/>
    </source>
</evidence>
<dbReference type="Pfam" id="PF01370">
    <property type="entry name" value="Epimerase"/>
    <property type="match status" value="1"/>
</dbReference>
<dbReference type="PANTHER" id="PTHR22926">
    <property type="entry name" value="PHOSPHO-N-ACETYLMURAMOYL-PENTAPEPTIDE-TRANSFERASE"/>
    <property type="match status" value="1"/>
</dbReference>
<feature type="transmembrane region" description="Helical" evidence="7">
    <location>
        <begin position="29"/>
        <end position="47"/>
    </location>
</feature>
<keyword evidence="10" id="KW-1185">Reference proteome</keyword>
<dbReference type="RefSeq" id="WP_187996696.1">
    <property type="nucleotide sequence ID" value="NZ_JACEXG010000003.1"/>
</dbReference>
<evidence type="ECO:0000259" key="8">
    <source>
        <dbReference type="Pfam" id="PF01370"/>
    </source>
</evidence>
<dbReference type="InterPro" id="IPR000715">
    <property type="entry name" value="Glycosyl_transferase_4"/>
</dbReference>
<dbReference type="Pfam" id="PF00953">
    <property type="entry name" value="Glycos_transf_4"/>
    <property type="match status" value="1"/>
</dbReference>
<name>A0ABS2TFH7_9ACTO</name>
<evidence type="ECO:0000256" key="4">
    <source>
        <dbReference type="ARBA" id="ARBA00022692"/>
    </source>
</evidence>
<keyword evidence="5 7" id="KW-1133">Transmembrane helix</keyword>
<evidence type="ECO:0000313" key="9">
    <source>
        <dbReference type="EMBL" id="MBM9433403.1"/>
    </source>
</evidence>